<keyword evidence="5" id="KW-1185">Reference proteome</keyword>
<dbReference type="InterPro" id="IPR016181">
    <property type="entry name" value="Acyl_CoA_acyltransferase"/>
</dbReference>
<dbReference type="AlphaFoldDB" id="A0A848J911"/>
<accession>A0A848J911</accession>
<dbReference type="PANTHER" id="PTHR43877">
    <property type="entry name" value="AMINOALKYLPHOSPHONATE N-ACETYLTRANSFERASE-RELATED-RELATED"/>
    <property type="match status" value="1"/>
</dbReference>
<dbReference type="Proteomes" id="UP000559010">
    <property type="component" value="Unassembled WGS sequence"/>
</dbReference>
<evidence type="ECO:0000256" key="1">
    <source>
        <dbReference type="ARBA" id="ARBA00022679"/>
    </source>
</evidence>
<name>A0A848J911_9BACT</name>
<dbReference type="InterPro" id="IPR050832">
    <property type="entry name" value="Bact_Acetyltransf"/>
</dbReference>
<dbReference type="GO" id="GO:0016747">
    <property type="term" value="F:acyltransferase activity, transferring groups other than amino-acyl groups"/>
    <property type="evidence" value="ECO:0007669"/>
    <property type="project" value="InterPro"/>
</dbReference>
<evidence type="ECO:0000313" key="5">
    <source>
        <dbReference type="Proteomes" id="UP000559010"/>
    </source>
</evidence>
<reference evidence="4 5" key="1">
    <citation type="submission" date="2020-04" db="EMBL/GenBank/DDBJ databases">
        <title>Flammeovirgaceae bacterium KN852 isolated from deep sea.</title>
        <authorList>
            <person name="Zhang D.-C."/>
        </authorList>
    </citation>
    <scope>NUCLEOTIDE SEQUENCE [LARGE SCALE GENOMIC DNA]</scope>
    <source>
        <strain evidence="4 5">KN852</strain>
    </source>
</reference>
<feature type="domain" description="N-acetyltransferase" evidence="3">
    <location>
        <begin position="1"/>
        <end position="148"/>
    </location>
</feature>
<evidence type="ECO:0000256" key="2">
    <source>
        <dbReference type="ARBA" id="ARBA00023315"/>
    </source>
</evidence>
<protein>
    <submittedName>
        <fullName evidence="4">GNAT family N-acetyltransferase</fullName>
    </submittedName>
</protein>
<proteinExistence type="predicted"/>
<dbReference type="RefSeq" id="WP_169685234.1">
    <property type="nucleotide sequence ID" value="NZ_JABBNU010000018.1"/>
</dbReference>
<keyword evidence="1 4" id="KW-0808">Transferase</keyword>
<organism evidence="4 5">
    <name type="scientific">Marinigracilibium pacificum</name>
    <dbReference type="NCBI Taxonomy" id="2729599"/>
    <lineage>
        <taxon>Bacteria</taxon>
        <taxon>Pseudomonadati</taxon>
        <taxon>Bacteroidota</taxon>
        <taxon>Cytophagia</taxon>
        <taxon>Cytophagales</taxon>
        <taxon>Flammeovirgaceae</taxon>
        <taxon>Marinigracilibium</taxon>
    </lineage>
</organism>
<dbReference type="Pfam" id="PF00583">
    <property type="entry name" value="Acetyltransf_1"/>
    <property type="match status" value="1"/>
</dbReference>
<comment type="caution">
    <text evidence="4">The sequence shown here is derived from an EMBL/GenBank/DDBJ whole genome shotgun (WGS) entry which is preliminary data.</text>
</comment>
<dbReference type="CDD" id="cd04301">
    <property type="entry name" value="NAT_SF"/>
    <property type="match status" value="1"/>
</dbReference>
<evidence type="ECO:0000313" key="4">
    <source>
        <dbReference type="EMBL" id="NMM50869.1"/>
    </source>
</evidence>
<keyword evidence="2" id="KW-0012">Acyltransferase</keyword>
<sequence length="148" mass="17520">MIRKYHHNSDFSAVIELFRLNTPQYFDPEEQGNLEAYLNDSNHHYFVKEENNKVIGCGGYHMVDSIDDMVRLSWDIVHPDHHGKGVGSELIKYILKLVREEGDARKAEVWTSQIANSFYYKFGFRSIEMVKDYWADGFDLYRMQMELK</sequence>
<dbReference type="EMBL" id="JABBNU010000018">
    <property type="protein sequence ID" value="NMM50869.1"/>
    <property type="molecule type" value="Genomic_DNA"/>
</dbReference>
<gene>
    <name evidence="4" type="ORF">HH304_20840</name>
</gene>
<dbReference type="SUPFAM" id="SSF55729">
    <property type="entry name" value="Acyl-CoA N-acyltransferases (Nat)"/>
    <property type="match status" value="1"/>
</dbReference>
<dbReference type="PROSITE" id="PS51186">
    <property type="entry name" value="GNAT"/>
    <property type="match status" value="1"/>
</dbReference>
<dbReference type="InterPro" id="IPR000182">
    <property type="entry name" value="GNAT_dom"/>
</dbReference>
<dbReference type="Gene3D" id="3.40.630.30">
    <property type="match status" value="1"/>
</dbReference>
<evidence type="ECO:0000259" key="3">
    <source>
        <dbReference type="PROSITE" id="PS51186"/>
    </source>
</evidence>